<sequence length="82" mass="8647">MEKTQRTHTAVFAHAGRRLLGAVIPCTSTERSLDVILPISPDWIPQIRSLSDVDARNANGPLGRGVICSGSCRAAIGAAAHN</sequence>
<keyword evidence="2" id="KW-1185">Reference proteome</keyword>
<evidence type="ECO:0000313" key="2">
    <source>
        <dbReference type="Proteomes" id="UP000054485"/>
    </source>
</evidence>
<name>A0A0D0BHF5_9AGAM</name>
<dbReference type="InParanoid" id="A0A0D0BHF5"/>
<dbReference type="EMBL" id="KN835134">
    <property type="protein sequence ID" value="KIK49034.1"/>
    <property type="molecule type" value="Genomic_DNA"/>
</dbReference>
<organism evidence="1 2">
    <name type="scientific">Suillus luteus UH-Slu-Lm8-n1</name>
    <dbReference type="NCBI Taxonomy" id="930992"/>
    <lineage>
        <taxon>Eukaryota</taxon>
        <taxon>Fungi</taxon>
        <taxon>Dikarya</taxon>
        <taxon>Basidiomycota</taxon>
        <taxon>Agaricomycotina</taxon>
        <taxon>Agaricomycetes</taxon>
        <taxon>Agaricomycetidae</taxon>
        <taxon>Boletales</taxon>
        <taxon>Suillineae</taxon>
        <taxon>Suillaceae</taxon>
        <taxon>Suillus</taxon>
    </lineage>
</organism>
<dbReference type="Proteomes" id="UP000054485">
    <property type="component" value="Unassembled WGS sequence"/>
</dbReference>
<proteinExistence type="predicted"/>
<reference evidence="1 2" key="1">
    <citation type="submission" date="2014-04" db="EMBL/GenBank/DDBJ databases">
        <authorList>
            <consortium name="DOE Joint Genome Institute"/>
            <person name="Kuo A."/>
            <person name="Ruytinx J."/>
            <person name="Rineau F."/>
            <person name="Colpaert J."/>
            <person name="Kohler A."/>
            <person name="Nagy L.G."/>
            <person name="Floudas D."/>
            <person name="Copeland A."/>
            <person name="Barry K.W."/>
            <person name="Cichocki N."/>
            <person name="Veneault-Fourrey C."/>
            <person name="LaButti K."/>
            <person name="Lindquist E.A."/>
            <person name="Lipzen A."/>
            <person name="Lundell T."/>
            <person name="Morin E."/>
            <person name="Murat C."/>
            <person name="Sun H."/>
            <person name="Tunlid A."/>
            <person name="Henrissat B."/>
            <person name="Grigoriev I.V."/>
            <person name="Hibbett D.S."/>
            <person name="Martin F."/>
            <person name="Nordberg H.P."/>
            <person name="Cantor M.N."/>
            <person name="Hua S.X."/>
        </authorList>
    </citation>
    <scope>NUCLEOTIDE SEQUENCE [LARGE SCALE GENOMIC DNA]</scope>
    <source>
        <strain evidence="1 2">UH-Slu-Lm8-n1</strain>
    </source>
</reference>
<reference evidence="2" key="2">
    <citation type="submission" date="2015-01" db="EMBL/GenBank/DDBJ databases">
        <title>Evolutionary Origins and Diversification of the Mycorrhizal Mutualists.</title>
        <authorList>
            <consortium name="DOE Joint Genome Institute"/>
            <consortium name="Mycorrhizal Genomics Consortium"/>
            <person name="Kohler A."/>
            <person name="Kuo A."/>
            <person name="Nagy L.G."/>
            <person name="Floudas D."/>
            <person name="Copeland A."/>
            <person name="Barry K.W."/>
            <person name="Cichocki N."/>
            <person name="Veneault-Fourrey C."/>
            <person name="LaButti K."/>
            <person name="Lindquist E.A."/>
            <person name="Lipzen A."/>
            <person name="Lundell T."/>
            <person name="Morin E."/>
            <person name="Murat C."/>
            <person name="Riley R."/>
            <person name="Ohm R."/>
            <person name="Sun H."/>
            <person name="Tunlid A."/>
            <person name="Henrissat B."/>
            <person name="Grigoriev I.V."/>
            <person name="Hibbett D.S."/>
            <person name="Martin F."/>
        </authorList>
    </citation>
    <scope>NUCLEOTIDE SEQUENCE [LARGE SCALE GENOMIC DNA]</scope>
    <source>
        <strain evidence="2">UH-Slu-Lm8-n1</strain>
    </source>
</reference>
<protein>
    <submittedName>
        <fullName evidence="1">Uncharacterized protein</fullName>
    </submittedName>
</protein>
<accession>A0A0D0BHF5</accession>
<dbReference type="HOGENOM" id="CLU_2559836_0_0_1"/>
<dbReference type="AlphaFoldDB" id="A0A0D0BHF5"/>
<gene>
    <name evidence="1" type="ORF">CY34DRAFT_431644</name>
</gene>
<evidence type="ECO:0000313" key="1">
    <source>
        <dbReference type="EMBL" id="KIK49034.1"/>
    </source>
</evidence>